<evidence type="ECO:0000259" key="2">
    <source>
        <dbReference type="Pfam" id="PF14200"/>
    </source>
</evidence>
<evidence type="ECO:0000313" key="3">
    <source>
        <dbReference type="EMBL" id="MEN3535527.1"/>
    </source>
</evidence>
<dbReference type="SUPFAM" id="SSF50370">
    <property type="entry name" value="Ricin B-like lectins"/>
    <property type="match status" value="1"/>
</dbReference>
<comment type="caution">
    <text evidence="3">The sequence shown here is derived from an EMBL/GenBank/DDBJ whole genome shotgun (WGS) entry which is preliminary data.</text>
</comment>
<organism evidence="3 4">
    <name type="scientific">Microbispora maris</name>
    <dbReference type="NCBI Taxonomy" id="3144104"/>
    <lineage>
        <taxon>Bacteria</taxon>
        <taxon>Bacillati</taxon>
        <taxon>Actinomycetota</taxon>
        <taxon>Actinomycetes</taxon>
        <taxon>Streptosporangiales</taxon>
        <taxon>Streptosporangiaceae</taxon>
        <taxon>Microbispora</taxon>
    </lineage>
</organism>
<dbReference type="InterPro" id="IPR000772">
    <property type="entry name" value="Ricin_B_lectin"/>
</dbReference>
<feature type="domain" description="Ricin B lectin" evidence="2">
    <location>
        <begin position="42"/>
        <end position="81"/>
    </location>
</feature>
<dbReference type="RefSeq" id="WP_346225573.1">
    <property type="nucleotide sequence ID" value="NZ_JBDJAW010000006.1"/>
</dbReference>
<dbReference type="Proteomes" id="UP001447516">
    <property type="component" value="Unassembled WGS sequence"/>
</dbReference>
<name>A0ABV0AKZ7_9ACTN</name>
<reference evidence="3 4" key="1">
    <citation type="submission" date="2024-05" db="EMBL/GenBank/DDBJ databases">
        <title>Microbispora sp.ZYX-F-249.</title>
        <authorList>
            <person name="Xie H."/>
        </authorList>
    </citation>
    <scope>NUCLEOTIDE SEQUENCE [LARGE SCALE GENOMIC DNA]</scope>
    <source>
        <strain evidence="3 4">ZYX-F-249</strain>
    </source>
</reference>
<accession>A0ABV0AKZ7</accession>
<evidence type="ECO:0000256" key="1">
    <source>
        <dbReference type="SAM" id="SignalP"/>
    </source>
</evidence>
<keyword evidence="1" id="KW-0732">Signal</keyword>
<dbReference type="EMBL" id="JBDJAW010000006">
    <property type="protein sequence ID" value="MEN3535527.1"/>
    <property type="molecule type" value="Genomic_DNA"/>
</dbReference>
<dbReference type="Gene3D" id="2.80.10.50">
    <property type="match status" value="1"/>
</dbReference>
<evidence type="ECO:0000313" key="4">
    <source>
        <dbReference type="Proteomes" id="UP001447516"/>
    </source>
</evidence>
<dbReference type="PROSITE" id="PS50231">
    <property type="entry name" value="RICIN_B_LECTIN"/>
    <property type="match status" value="1"/>
</dbReference>
<protein>
    <submittedName>
        <fullName evidence="3">RICIN domain-containing protein</fullName>
    </submittedName>
</protein>
<feature type="signal peptide" evidence="1">
    <location>
        <begin position="1"/>
        <end position="29"/>
    </location>
</feature>
<proteinExistence type="predicted"/>
<gene>
    <name evidence="3" type="ORF">AAH991_10485</name>
</gene>
<sequence length="82" mass="8633">MAFTLTGRTLAVAACLLAGSLTLAPAATAAGGDRLKAKFVANLVARHSGKCLDVYGRSTADEARIVQWTCGNGWPNQEWRLA</sequence>
<feature type="chain" id="PRO_5046160177" evidence="1">
    <location>
        <begin position="30"/>
        <end position="82"/>
    </location>
</feature>
<dbReference type="InterPro" id="IPR035992">
    <property type="entry name" value="Ricin_B-like_lectins"/>
</dbReference>
<dbReference type="Pfam" id="PF14200">
    <property type="entry name" value="RicinB_lectin_2"/>
    <property type="match status" value="1"/>
</dbReference>
<keyword evidence="4" id="KW-1185">Reference proteome</keyword>